<dbReference type="Proteomes" id="UP000272428">
    <property type="component" value="Unassembled WGS sequence"/>
</dbReference>
<dbReference type="OrthoDB" id="1260127at2"/>
<dbReference type="RefSeq" id="WP_121463015.1">
    <property type="nucleotide sequence ID" value="NZ_RBXB01000004.1"/>
</dbReference>
<comment type="caution">
    <text evidence="1">The sequence shown here is derived from an EMBL/GenBank/DDBJ whole genome shotgun (WGS) entry which is preliminary data.</text>
</comment>
<name>A0A495S7W9_9FLAO</name>
<dbReference type="InterPro" id="IPR010921">
    <property type="entry name" value="Trp_repressor/repl_initiator"/>
</dbReference>
<dbReference type="EMBL" id="RBXB01000004">
    <property type="protein sequence ID" value="RKS95955.1"/>
    <property type="molecule type" value="Genomic_DNA"/>
</dbReference>
<accession>A0A495S7W9</accession>
<organism evidence="1 2">
    <name type="scientific">Chryseobacterium defluvii</name>
    <dbReference type="NCBI Taxonomy" id="160396"/>
    <lineage>
        <taxon>Bacteria</taxon>
        <taxon>Pseudomonadati</taxon>
        <taxon>Bacteroidota</taxon>
        <taxon>Flavobacteriia</taxon>
        <taxon>Flavobacteriales</taxon>
        <taxon>Weeksellaceae</taxon>
        <taxon>Chryseobacterium group</taxon>
        <taxon>Chryseobacterium</taxon>
    </lineage>
</organism>
<dbReference type="SUPFAM" id="SSF48295">
    <property type="entry name" value="TrpR-like"/>
    <property type="match status" value="1"/>
</dbReference>
<protein>
    <recommendedName>
        <fullName evidence="3">Helix-turn-helix protein</fullName>
    </recommendedName>
</protein>
<evidence type="ECO:0008006" key="3">
    <source>
        <dbReference type="Google" id="ProtNLM"/>
    </source>
</evidence>
<sequence>MRPNYKKIFHDILKKEHPEKLKDPSIKRLLSKLNTTEDVLKLNEKIFKQSKEKQQNNQKLRTYDKQTILKLLHYQDKHGFSTSYMSKKYKISRTTITKWRRMFEEEIQSI</sequence>
<evidence type="ECO:0000313" key="2">
    <source>
        <dbReference type="Proteomes" id="UP000272428"/>
    </source>
</evidence>
<evidence type="ECO:0000313" key="1">
    <source>
        <dbReference type="EMBL" id="RKS95955.1"/>
    </source>
</evidence>
<gene>
    <name evidence="1" type="ORF">BCF58_3458</name>
</gene>
<proteinExistence type="predicted"/>
<keyword evidence="2" id="KW-1185">Reference proteome</keyword>
<dbReference type="AlphaFoldDB" id="A0A495S7W9"/>
<reference evidence="1 2" key="1">
    <citation type="submission" date="2018-10" db="EMBL/GenBank/DDBJ databases">
        <title>Genomic Encyclopedia of Archaeal and Bacterial Type Strains, Phase II (KMG-II): from individual species to whole genera.</title>
        <authorList>
            <person name="Goeker M."/>
        </authorList>
    </citation>
    <scope>NUCLEOTIDE SEQUENCE [LARGE SCALE GENOMIC DNA]</scope>
    <source>
        <strain evidence="1 2">DSM 14219</strain>
    </source>
</reference>
<dbReference type="GO" id="GO:0043565">
    <property type="term" value="F:sequence-specific DNA binding"/>
    <property type="evidence" value="ECO:0007669"/>
    <property type="project" value="InterPro"/>
</dbReference>